<name>A0A0B6Y7T5_9EUPU</name>
<evidence type="ECO:0000313" key="5">
    <source>
        <dbReference type="EMBL" id="CEK52193.1"/>
    </source>
</evidence>
<evidence type="ECO:0000259" key="4">
    <source>
        <dbReference type="Pfam" id="PF16123"/>
    </source>
</evidence>
<dbReference type="InterPro" id="IPR036866">
    <property type="entry name" value="RibonucZ/Hydroxyglut_hydro"/>
</dbReference>
<evidence type="ECO:0000256" key="2">
    <source>
        <dbReference type="ARBA" id="ARBA00022801"/>
    </source>
</evidence>
<proteinExistence type="predicted"/>
<reference evidence="5" key="1">
    <citation type="submission" date="2014-12" db="EMBL/GenBank/DDBJ databases">
        <title>Insight into the proteome of Arion vulgaris.</title>
        <authorList>
            <person name="Aradska J."/>
            <person name="Bulat T."/>
            <person name="Smidak R."/>
            <person name="Sarate P."/>
            <person name="Gangsoo J."/>
            <person name="Sialana F."/>
            <person name="Bilban M."/>
            <person name="Lubec G."/>
        </authorList>
    </citation>
    <scope>NUCLEOTIDE SEQUENCE</scope>
    <source>
        <tissue evidence="5">Skin</tissue>
    </source>
</reference>
<accession>A0A0B6Y7T5</accession>
<keyword evidence="2" id="KW-0378">Hydrolase</keyword>
<feature type="non-terminal residue" evidence="5">
    <location>
        <position position="1"/>
    </location>
</feature>
<dbReference type="GO" id="GO:0016787">
    <property type="term" value="F:hydrolase activity"/>
    <property type="evidence" value="ECO:0007669"/>
    <property type="project" value="UniProtKB-KW"/>
</dbReference>
<dbReference type="Gene3D" id="3.60.15.10">
    <property type="entry name" value="Ribonuclease Z/Hydroxyacylglutathione hydrolase-like"/>
    <property type="match status" value="1"/>
</dbReference>
<dbReference type="InterPro" id="IPR032282">
    <property type="entry name" value="HAGH_C"/>
</dbReference>
<feature type="domain" description="Hydroxyacylglutathione hydrolase C-terminal" evidence="4">
    <location>
        <begin position="29"/>
        <end position="56"/>
    </location>
</feature>
<dbReference type="EMBL" id="HACG01005328">
    <property type="protein sequence ID" value="CEK52193.1"/>
    <property type="molecule type" value="Transcribed_RNA"/>
</dbReference>
<gene>
    <name evidence="5" type="primary">ORF15847</name>
</gene>
<sequence>PQDTPSVQTLIITSYLMIQTLSNNIYFLQCPSTIEEEKTYNPFLRTSEESILRAVNLIGSGEFTQPSDQLRASALALIR</sequence>
<dbReference type="GO" id="GO:0046872">
    <property type="term" value="F:metal ion binding"/>
    <property type="evidence" value="ECO:0007669"/>
    <property type="project" value="UniProtKB-KW"/>
</dbReference>
<dbReference type="Pfam" id="PF16123">
    <property type="entry name" value="HAGH_C"/>
    <property type="match status" value="1"/>
</dbReference>
<protein>
    <recommendedName>
        <fullName evidence="4">Hydroxyacylglutathione hydrolase C-terminal domain-containing protein</fullName>
    </recommendedName>
</protein>
<keyword evidence="1" id="KW-0479">Metal-binding</keyword>
<organism evidence="5">
    <name type="scientific">Arion vulgaris</name>
    <dbReference type="NCBI Taxonomy" id="1028688"/>
    <lineage>
        <taxon>Eukaryota</taxon>
        <taxon>Metazoa</taxon>
        <taxon>Spiralia</taxon>
        <taxon>Lophotrochozoa</taxon>
        <taxon>Mollusca</taxon>
        <taxon>Gastropoda</taxon>
        <taxon>Heterobranchia</taxon>
        <taxon>Euthyneura</taxon>
        <taxon>Panpulmonata</taxon>
        <taxon>Eupulmonata</taxon>
        <taxon>Stylommatophora</taxon>
        <taxon>Helicina</taxon>
        <taxon>Arionoidea</taxon>
        <taxon>Arionidae</taxon>
        <taxon>Arion</taxon>
    </lineage>
</organism>
<keyword evidence="3" id="KW-0862">Zinc</keyword>
<evidence type="ECO:0000256" key="1">
    <source>
        <dbReference type="ARBA" id="ARBA00022723"/>
    </source>
</evidence>
<feature type="non-terminal residue" evidence="5">
    <location>
        <position position="79"/>
    </location>
</feature>
<dbReference type="AlphaFoldDB" id="A0A0B6Y7T5"/>
<evidence type="ECO:0000256" key="3">
    <source>
        <dbReference type="ARBA" id="ARBA00022833"/>
    </source>
</evidence>